<comment type="catalytic activity">
    <reaction evidence="1 9">
        <text>D-alanyl-D-alanine + H2O = 2 D-alanine</text>
        <dbReference type="Rhea" id="RHEA:20661"/>
        <dbReference type="ChEBI" id="CHEBI:15377"/>
        <dbReference type="ChEBI" id="CHEBI:57416"/>
        <dbReference type="ChEBI" id="CHEBI:57822"/>
        <dbReference type="EC" id="3.4.13.22"/>
    </reaction>
</comment>
<evidence type="ECO:0000313" key="11">
    <source>
        <dbReference type="Proteomes" id="UP000029273"/>
    </source>
</evidence>
<evidence type="ECO:0000256" key="2">
    <source>
        <dbReference type="ARBA" id="ARBA00022670"/>
    </source>
</evidence>
<keyword evidence="8" id="KW-0961">Cell wall biogenesis/degradation</keyword>
<dbReference type="NCBIfam" id="NF007557">
    <property type="entry name" value="PRK10178.1"/>
    <property type="match status" value="1"/>
</dbReference>
<evidence type="ECO:0000256" key="5">
    <source>
        <dbReference type="ARBA" id="ARBA00022833"/>
    </source>
</evidence>
<keyword evidence="6 9" id="KW-0224">Dipeptidase</keyword>
<organism evidence="10 11">
    <name type="scientific">Acidihalobacter prosperus</name>
    <dbReference type="NCBI Taxonomy" id="160660"/>
    <lineage>
        <taxon>Bacteria</taxon>
        <taxon>Pseudomonadati</taxon>
        <taxon>Pseudomonadota</taxon>
        <taxon>Gammaproteobacteria</taxon>
        <taxon>Chromatiales</taxon>
        <taxon>Ectothiorhodospiraceae</taxon>
        <taxon>Acidihalobacter</taxon>
    </lineage>
</organism>
<dbReference type="GO" id="GO:0008237">
    <property type="term" value="F:metallopeptidase activity"/>
    <property type="evidence" value="ECO:0007669"/>
    <property type="project" value="UniProtKB-KW"/>
</dbReference>
<proteinExistence type="inferred from homology"/>
<dbReference type="SUPFAM" id="SSF55166">
    <property type="entry name" value="Hedgehog/DD-peptidase"/>
    <property type="match status" value="1"/>
</dbReference>
<keyword evidence="5 9" id="KW-0862">Zinc</keyword>
<feature type="active site" description="Proton donor/acceptor" evidence="9">
    <location>
        <position position="154"/>
    </location>
</feature>
<dbReference type="PIRSF" id="PIRSF026671">
    <property type="entry name" value="AA_dipeptidase"/>
    <property type="match status" value="1"/>
</dbReference>
<feature type="binding site" evidence="9">
    <location>
        <position position="90"/>
    </location>
    <ligand>
        <name>Zn(2+)</name>
        <dbReference type="ChEBI" id="CHEBI:29105"/>
        <note>catalytic</note>
    </ligand>
</feature>
<accession>A0A1A6C102</accession>
<evidence type="ECO:0000256" key="9">
    <source>
        <dbReference type="HAMAP-Rule" id="MF_01924"/>
    </source>
</evidence>
<dbReference type="GO" id="GO:0006508">
    <property type="term" value="P:proteolysis"/>
    <property type="evidence" value="ECO:0007669"/>
    <property type="project" value="UniProtKB-KW"/>
</dbReference>
<dbReference type="Pfam" id="PF01427">
    <property type="entry name" value="Peptidase_M15"/>
    <property type="match status" value="1"/>
</dbReference>
<evidence type="ECO:0000256" key="4">
    <source>
        <dbReference type="ARBA" id="ARBA00022801"/>
    </source>
</evidence>
<comment type="similarity">
    <text evidence="9">Belongs to the peptidase M15D family.</text>
</comment>
<dbReference type="RefSeq" id="WP_038090103.1">
    <property type="nucleotide sequence ID" value="NZ_JQSG02000006.1"/>
</dbReference>
<gene>
    <name evidence="9" type="primary">ddpX</name>
    <name evidence="10" type="ORF">Thpro_022485</name>
</gene>
<dbReference type="GO" id="GO:0008270">
    <property type="term" value="F:zinc ion binding"/>
    <property type="evidence" value="ECO:0007669"/>
    <property type="project" value="UniProtKB-UniRule"/>
</dbReference>
<dbReference type="EC" id="3.4.13.22" evidence="9"/>
<feature type="binding site" evidence="9">
    <location>
        <position position="157"/>
    </location>
    <ligand>
        <name>Zn(2+)</name>
        <dbReference type="ChEBI" id="CHEBI:29105"/>
        <note>catalytic</note>
    </ligand>
</feature>
<sequence>MFAIDHPAIAIDLRYATADNITGHPIYARPAALLHPEAHDALMRAADLAAALDCRLIVYDAYRPPAAQWRLWETLPDATFVADPRIGSTHSRGIAVDLTLAGADGQALAMGTGFDDMREQSYHGRLDIPPDTQRNRALLLGLMTAAGWCHQPHEWWHYNLPAEDQYPIIDDKETVARVMDV</sequence>
<dbReference type="GO" id="GO:0160237">
    <property type="term" value="F:D-Ala-D-Ala dipeptidase activity"/>
    <property type="evidence" value="ECO:0007669"/>
    <property type="project" value="UniProtKB-EC"/>
</dbReference>
<evidence type="ECO:0000256" key="6">
    <source>
        <dbReference type="ARBA" id="ARBA00022997"/>
    </source>
</evidence>
<feature type="binding site" evidence="9">
    <location>
        <position position="97"/>
    </location>
    <ligand>
        <name>Zn(2+)</name>
        <dbReference type="ChEBI" id="CHEBI:29105"/>
        <note>catalytic</note>
    </ligand>
</feature>
<reference evidence="10 11" key="1">
    <citation type="journal article" date="2014" name="Genome Announc.">
        <title>Draft Genome Sequence of the Iron-Oxidizing, Acidophilic, and Halotolerant 'Thiobacillus prosperus' Type Strain DSM 5130.</title>
        <authorList>
            <person name="Ossandon F.J."/>
            <person name="Cardenas J.P."/>
            <person name="Corbett M."/>
            <person name="Quatrini R."/>
            <person name="Holmes D.S."/>
            <person name="Watkin E."/>
        </authorList>
    </citation>
    <scope>NUCLEOTIDE SEQUENCE [LARGE SCALE GENOMIC DNA]</scope>
    <source>
        <strain evidence="10 11">DSM 5130</strain>
    </source>
</reference>
<dbReference type="Gene3D" id="3.30.1380.10">
    <property type="match status" value="1"/>
</dbReference>
<evidence type="ECO:0000256" key="7">
    <source>
        <dbReference type="ARBA" id="ARBA00023049"/>
    </source>
</evidence>
<name>A0A1A6C102_9GAMM</name>
<dbReference type="OrthoDB" id="9801430at2"/>
<keyword evidence="4 9" id="KW-0378">Hydrolase</keyword>
<dbReference type="PANTHER" id="PTHR43126:SF1">
    <property type="entry name" value="D-ALANYL-D-ALANINE DIPEPTIDASE"/>
    <property type="match status" value="1"/>
</dbReference>
<evidence type="ECO:0000256" key="8">
    <source>
        <dbReference type="ARBA" id="ARBA00023316"/>
    </source>
</evidence>
<dbReference type="InterPro" id="IPR009045">
    <property type="entry name" value="Zn_M74/Hedgehog-like"/>
</dbReference>
<keyword evidence="11" id="KW-1185">Reference proteome</keyword>
<keyword evidence="3 9" id="KW-0479">Metal-binding</keyword>
<comment type="function">
    <text evidence="9">Catalyzes hydrolysis of the D-alanyl-D-alanine dipeptide.</text>
</comment>
<comment type="caution">
    <text evidence="10">The sequence shown here is derived from an EMBL/GenBank/DDBJ whole genome shotgun (WGS) entry which is preliminary data.</text>
</comment>
<dbReference type="HAMAP" id="MF_01924">
    <property type="entry name" value="A_A_dipeptidase"/>
    <property type="match status" value="1"/>
</dbReference>
<comment type="cofactor">
    <cofactor evidence="9">
        <name>Zn(2+)</name>
        <dbReference type="ChEBI" id="CHEBI:29105"/>
    </cofactor>
    <text evidence="9">Binds 1 zinc ion per subunit.</text>
</comment>
<dbReference type="EMBL" id="JQSG02000006">
    <property type="protein sequence ID" value="OBS08235.1"/>
    <property type="molecule type" value="Genomic_DNA"/>
</dbReference>
<keyword evidence="7 9" id="KW-0482">Metalloprotease</keyword>
<dbReference type="AlphaFoldDB" id="A0A1A6C102"/>
<feature type="site" description="Transition state stabilizer" evidence="9">
    <location>
        <position position="63"/>
    </location>
</feature>
<protein>
    <recommendedName>
        <fullName evidence="9">D-alanyl-D-alanine dipeptidase</fullName>
        <shortName evidence="9">D-Ala-D-Ala dipeptidase</shortName>
        <ecNumber evidence="9">3.4.13.22</ecNumber>
    </recommendedName>
</protein>
<evidence type="ECO:0000256" key="1">
    <source>
        <dbReference type="ARBA" id="ARBA00001362"/>
    </source>
</evidence>
<dbReference type="PANTHER" id="PTHR43126">
    <property type="entry name" value="D-ALANYL-D-ALANINE DIPEPTIDASE"/>
    <property type="match status" value="1"/>
</dbReference>
<evidence type="ECO:0000256" key="3">
    <source>
        <dbReference type="ARBA" id="ARBA00022723"/>
    </source>
</evidence>
<keyword evidence="2 9" id="KW-0645">Protease</keyword>
<dbReference type="GO" id="GO:0071555">
    <property type="term" value="P:cell wall organization"/>
    <property type="evidence" value="ECO:0007669"/>
    <property type="project" value="UniProtKB-KW"/>
</dbReference>
<dbReference type="InterPro" id="IPR000755">
    <property type="entry name" value="A_A_dipeptidase"/>
</dbReference>
<dbReference type="Proteomes" id="UP000029273">
    <property type="component" value="Unassembled WGS sequence"/>
</dbReference>
<dbReference type="CDD" id="cd14840">
    <property type="entry name" value="D-Ala-D-Ala_dipeptidase_Aad"/>
    <property type="match status" value="1"/>
</dbReference>
<evidence type="ECO:0000313" key="10">
    <source>
        <dbReference type="EMBL" id="OBS08235.1"/>
    </source>
</evidence>